<dbReference type="OrthoDB" id="3210164at2"/>
<evidence type="ECO:0000313" key="3">
    <source>
        <dbReference type="EMBL" id="TCP56437.1"/>
    </source>
</evidence>
<dbReference type="Proteomes" id="UP000294911">
    <property type="component" value="Unassembled WGS sequence"/>
</dbReference>
<dbReference type="GO" id="GO:0003824">
    <property type="term" value="F:catalytic activity"/>
    <property type="evidence" value="ECO:0007669"/>
    <property type="project" value="UniProtKB-ARBA"/>
</dbReference>
<dbReference type="SUPFAM" id="SSF53474">
    <property type="entry name" value="alpha/beta-Hydrolases"/>
    <property type="match status" value="1"/>
</dbReference>
<feature type="domain" description="AB hydrolase-1" evidence="2">
    <location>
        <begin position="38"/>
        <end position="134"/>
    </location>
</feature>
<dbReference type="InterPro" id="IPR029058">
    <property type="entry name" value="AB_hydrolase_fold"/>
</dbReference>
<evidence type="ECO:0000313" key="4">
    <source>
        <dbReference type="Proteomes" id="UP000294911"/>
    </source>
</evidence>
<dbReference type="Pfam" id="PF00561">
    <property type="entry name" value="Abhydrolase_1"/>
    <property type="match status" value="1"/>
</dbReference>
<comment type="caution">
    <text evidence="3">The sequence shown here is derived from an EMBL/GenBank/DDBJ whole genome shotgun (WGS) entry which is preliminary data.</text>
</comment>
<organism evidence="3 4">
    <name type="scientific">Tamaricihabitans halophyticus</name>
    <dbReference type="NCBI Taxonomy" id="1262583"/>
    <lineage>
        <taxon>Bacteria</taxon>
        <taxon>Bacillati</taxon>
        <taxon>Actinomycetota</taxon>
        <taxon>Actinomycetes</taxon>
        <taxon>Pseudonocardiales</taxon>
        <taxon>Pseudonocardiaceae</taxon>
        <taxon>Tamaricihabitans</taxon>
    </lineage>
</organism>
<sequence length="296" mass="31873">MSDFETRVLEVPGARLRYDIRGDLSSSGAAERALFLIGSPMDAVGFRTLASYLTDRPLLTYDPRHAGRSERIEEGPVSPEVHADDLRRILDDLGLPAVNLFGSSGGALNGLVLTGNHPERVRTLIAHEPPSVSVLPDRARLEAACADIHETYQRAGLGAGMAKFLELTSHSGELPADWPDRPAADPARFGLPTEDDGSRDDPMLGSLLTVPCYELDFPALAAARTTIYLASGTESAGQLTERASRAIASRLNVTHVVFPSHHGGFLGDEYGMPGEPAAFASKLRELLDHGERRRTA</sequence>
<name>A0A4R2R342_9PSEU</name>
<feature type="region of interest" description="Disordered" evidence="1">
    <location>
        <begin position="175"/>
        <end position="200"/>
    </location>
</feature>
<dbReference type="InterPro" id="IPR000073">
    <property type="entry name" value="AB_hydrolase_1"/>
</dbReference>
<dbReference type="PANTHER" id="PTHR43798:SF33">
    <property type="entry name" value="HYDROLASE, PUTATIVE (AFU_ORTHOLOGUE AFUA_2G14860)-RELATED"/>
    <property type="match status" value="1"/>
</dbReference>
<protein>
    <submittedName>
        <fullName evidence="3">Pimeloyl-ACP methyl ester carboxylesterase</fullName>
    </submittedName>
</protein>
<accession>A0A4R2R342</accession>
<dbReference type="AlphaFoldDB" id="A0A4R2R342"/>
<dbReference type="RefSeq" id="WP_132875036.1">
    <property type="nucleotide sequence ID" value="NZ_SLXQ01000001.1"/>
</dbReference>
<dbReference type="InterPro" id="IPR050266">
    <property type="entry name" value="AB_hydrolase_sf"/>
</dbReference>
<proteinExistence type="predicted"/>
<dbReference type="EMBL" id="SLXQ01000001">
    <property type="protein sequence ID" value="TCP56437.1"/>
    <property type="molecule type" value="Genomic_DNA"/>
</dbReference>
<evidence type="ECO:0000259" key="2">
    <source>
        <dbReference type="Pfam" id="PF00561"/>
    </source>
</evidence>
<gene>
    <name evidence="3" type="ORF">EV191_101380</name>
</gene>
<dbReference type="GO" id="GO:0016020">
    <property type="term" value="C:membrane"/>
    <property type="evidence" value="ECO:0007669"/>
    <property type="project" value="TreeGrafter"/>
</dbReference>
<dbReference type="PANTHER" id="PTHR43798">
    <property type="entry name" value="MONOACYLGLYCEROL LIPASE"/>
    <property type="match status" value="1"/>
</dbReference>
<dbReference type="Gene3D" id="3.40.50.1820">
    <property type="entry name" value="alpha/beta hydrolase"/>
    <property type="match status" value="1"/>
</dbReference>
<evidence type="ECO:0000256" key="1">
    <source>
        <dbReference type="SAM" id="MobiDB-lite"/>
    </source>
</evidence>
<keyword evidence="4" id="KW-1185">Reference proteome</keyword>
<reference evidence="3 4" key="1">
    <citation type="submission" date="2019-03" db="EMBL/GenBank/DDBJ databases">
        <title>Genomic Encyclopedia of Type Strains, Phase IV (KMG-IV): sequencing the most valuable type-strain genomes for metagenomic binning, comparative biology and taxonomic classification.</title>
        <authorList>
            <person name="Goeker M."/>
        </authorList>
    </citation>
    <scope>NUCLEOTIDE SEQUENCE [LARGE SCALE GENOMIC DNA]</scope>
    <source>
        <strain evidence="3 4">DSM 45765</strain>
    </source>
</reference>